<dbReference type="InterPro" id="IPR011008">
    <property type="entry name" value="Dimeric_a/b-barrel"/>
</dbReference>
<dbReference type="PROSITE" id="PS51725">
    <property type="entry name" value="ABM"/>
    <property type="match status" value="1"/>
</dbReference>
<accession>A0ABT6ZAT3</accession>
<organism evidence="2 3">
    <name type="scientific">Microbacterium dauci</name>
    <dbReference type="NCBI Taxonomy" id="3048008"/>
    <lineage>
        <taxon>Bacteria</taxon>
        <taxon>Bacillati</taxon>
        <taxon>Actinomycetota</taxon>
        <taxon>Actinomycetes</taxon>
        <taxon>Micrococcales</taxon>
        <taxon>Microbacteriaceae</taxon>
        <taxon>Microbacterium</taxon>
    </lineage>
</organism>
<dbReference type="Pfam" id="PF03992">
    <property type="entry name" value="ABM"/>
    <property type="match status" value="1"/>
</dbReference>
<dbReference type="EMBL" id="JASJND010000001">
    <property type="protein sequence ID" value="MDJ1113272.1"/>
    <property type="molecule type" value="Genomic_DNA"/>
</dbReference>
<gene>
    <name evidence="2" type="ORF">QNI14_02265</name>
</gene>
<dbReference type="PANTHER" id="PTHR33336">
    <property type="entry name" value="QUINOL MONOOXYGENASE YGIN-RELATED"/>
    <property type="match status" value="1"/>
</dbReference>
<dbReference type="RefSeq" id="WP_283714561.1">
    <property type="nucleotide sequence ID" value="NZ_JASJND010000001.1"/>
</dbReference>
<keyword evidence="2" id="KW-0560">Oxidoreductase</keyword>
<sequence>MTGVVLFAEFTAKPGAADSVAELIVGFAETVRAEPGNTTFEVYRRAEDSDRFFVFEEYRDRAAFEEHIGAEAGRVFNAALGPLIVEPASQLTFLHAAAGA</sequence>
<comment type="caution">
    <text evidence="2">The sequence shown here is derived from an EMBL/GenBank/DDBJ whole genome shotgun (WGS) entry which is preliminary data.</text>
</comment>
<dbReference type="Gene3D" id="3.30.70.100">
    <property type="match status" value="1"/>
</dbReference>
<feature type="domain" description="ABM" evidence="1">
    <location>
        <begin position="4"/>
        <end position="93"/>
    </location>
</feature>
<evidence type="ECO:0000313" key="2">
    <source>
        <dbReference type="EMBL" id="MDJ1113272.1"/>
    </source>
</evidence>
<proteinExistence type="predicted"/>
<dbReference type="PANTHER" id="PTHR33336:SF15">
    <property type="entry name" value="ABM DOMAIN-CONTAINING PROTEIN"/>
    <property type="match status" value="1"/>
</dbReference>
<dbReference type="InterPro" id="IPR050744">
    <property type="entry name" value="AI-2_Isomerase_LsrG"/>
</dbReference>
<evidence type="ECO:0000313" key="3">
    <source>
        <dbReference type="Proteomes" id="UP001321481"/>
    </source>
</evidence>
<dbReference type="InterPro" id="IPR007138">
    <property type="entry name" value="ABM_dom"/>
</dbReference>
<dbReference type="GO" id="GO:0004497">
    <property type="term" value="F:monooxygenase activity"/>
    <property type="evidence" value="ECO:0007669"/>
    <property type="project" value="UniProtKB-KW"/>
</dbReference>
<keyword evidence="3" id="KW-1185">Reference proteome</keyword>
<dbReference type="SUPFAM" id="SSF54909">
    <property type="entry name" value="Dimeric alpha+beta barrel"/>
    <property type="match status" value="1"/>
</dbReference>
<reference evidence="2 3" key="1">
    <citation type="submission" date="2023-05" db="EMBL/GenBank/DDBJ databases">
        <title>Microbacterium dauci sp.nov., Isolated from Carrot Rhizosphere Soil.</title>
        <authorList>
            <person name="Xiao Z."/>
            <person name="Zheng J."/>
        </authorList>
    </citation>
    <scope>NUCLEOTIDE SEQUENCE [LARGE SCALE GENOMIC DNA]</scope>
    <source>
        <strain evidence="2 3">LX3-4</strain>
    </source>
</reference>
<name>A0ABT6ZAT3_9MICO</name>
<keyword evidence="2" id="KW-0503">Monooxygenase</keyword>
<evidence type="ECO:0000259" key="1">
    <source>
        <dbReference type="PROSITE" id="PS51725"/>
    </source>
</evidence>
<dbReference type="EC" id="1.-.-.-" evidence="2"/>
<protein>
    <submittedName>
        <fullName evidence="2">Quinol monooxygenase</fullName>
        <ecNumber evidence="2">1.-.-.-</ecNumber>
    </submittedName>
</protein>
<dbReference type="Proteomes" id="UP001321481">
    <property type="component" value="Unassembled WGS sequence"/>
</dbReference>